<organism evidence="2 3">
    <name type="scientific">Striga asiatica</name>
    <name type="common">Asiatic witchweed</name>
    <name type="synonym">Buchnera asiatica</name>
    <dbReference type="NCBI Taxonomy" id="4170"/>
    <lineage>
        <taxon>Eukaryota</taxon>
        <taxon>Viridiplantae</taxon>
        <taxon>Streptophyta</taxon>
        <taxon>Embryophyta</taxon>
        <taxon>Tracheophyta</taxon>
        <taxon>Spermatophyta</taxon>
        <taxon>Magnoliopsida</taxon>
        <taxon>eudicotyledons</taxon>
        <taxon>Gunneridae</taxon>
        <taxon>Pentapetalae</taxon>
        <taxon>asterids</taxon>
        <taxon>lamiids</taxon>
        <taxon>Lamiales</taxon>
        <taxon>Orobanchaceae</taxon>
        <taxon>Buchnereae</taxon>
        <taxon>Striga</taxon>
    </lineage>
</organism>
<evidence type="ECO:0000313" key="2">
    <source>
        <dbReference type="EMBL" id="GER45283.1"/>
    </source>
</evidence>
<keyword evidence="1" id="KW-0732">Signal</keyword>
<proteinExistence type="predicted"/>
<name>A0A5A7QJ03_STRAF</name>
<reference evidence="3" key="1">
    <citation type="journal article" date="2019" name="Curr. Biol.">
        <title>Genome Sequence of Striga asiatica Provides Insight into the Evolution of Plant Parasitism.</title>
        <authorList>
            <person name="Yoshida S."/>
            <person name="Kim S."/>
            <person name="Wafula E.K."/>
            <person name="Tanskanen J."/>
            <person name="Kim Y.M."/>
            <person name="Honaas L."/>
            <person name="Yang Z."/>
            <person name="Spallek T."/>
            <person name="Conn C.E."/>
            <person name="Ichihashi Y."/>
            <person name="Cheong K."/>
            <person name="Cui S."/>
            <person name="Der J.P."/>
            <person name="Gundlach H."/>
            <person name="Jiao Y."/>
            <person name="Hori C."/>
            <person name="Ishida J.K."/>
            <person name="Kasahara H."/>
            <person name="Kiba T."/>
            <person name="Kim M.S."/>
            <person name="Koo N."/>
            <person name="Laohavisit A."/>
            <person name="Lee Y.H."/>
            <person name="Lumba S."/>
            <person name="McCourt P."/>
            <person name="Mortimer J.C."/>
            <person name="Mutuku J.M."/>
            <person name="Nomura T."/>
            <person name="Sasaki-Sekimoto Y."/>
            <person name="Seto Y."/>
            <person name="Wang Y."/>
            <person name="Wakatake T."/>
            <person name="Sakakibara H."/>
            <person name="Demura T."/>
            <person name="Yamaguchi S."/>
            <person name="Yoneyama K."/>
            <person name="Manabe R.I."/>
            <person name="Nelson D.C."/>
            <person name="Schulman A.H."/>
            <person name="Timko M.P."/>
            <person name="dePamphilis C.W."/>
            <person name="Choi D."/>
            <person name="Shirasu K."/>
        </authorList>
    </citation>
    <scope>NUCLEOTIDE SEQUENCE [LARGE SCALE GENOMIC DNA]</scope>
    <source>
        <strain evidence="3">cv. UVA1</strain>
    </source>
</reference>
<keyword evidence="3" id="KW-1185">Reference proteome</keyword>
<sequence length="108" mass="12051">MDWCRPYGPTHVVFLAAISALLGNNGTEPGKISHACAIVLNILSLVSQNEAKIFKLRCFITKDGPPNRLKMKRITARALINVHNKQLTSIHARRILSAISWQYFPLNG</sequence>
<comment type="caution">
    <text evidence="2">The sequence shown here is derived from an EMBL/GenBank/DDBJ whole genome shotgun (WGS) entry which is preliminary data.</text>
</comment>
<accession>A0A5A7QJ03</accession>
<dbReference type="AlphaFoldDB" id="A0A5A7QJ03"/>
<protein>
    <submittedName>
        <fullName evidence="2">Rho GTPase activation protein (RhoGAP) with PHdomain</fullName>
    </submittedName>
</protein>
<feature type="chain" id="PRO_5022770865" evidence="1">
    <location>
        <begin position="27"/>
        <end position="108"/>
    </location>
</feature>
<dbReference type="Proteomes" id="UP000325081">
    <property type="component" value="Unassembled WGS sequence"/>
</dbReference>
<gene>
    <name evidence="2" type="ORF">STAS_22221</name>
</gene>
<evidence type="ECO:0000256" key="1">
    <source>
        <dbReference type="SAM" id="SignalP"/>
    </source>
</evidence>
<evidence type="ECO:0000313" key="3">
    <source>
        <dbReference type="Proteomes" id="UP000325081"/>
    </source>
</evidence>
<feature type="signal peptide" evidence="1">
    <location>
        <begin position="1"/>
        <end position="26"/>
    </location>
</feature>
<dbReference type="EMBL" id="BKCP01007181">
    <property type="protein sequence ID" value="GER45283.1"/>
    <property type="molecule type" value="Genomic_DNA"/>
</dbReference>